<evidence type="ECO:0000313" key="3">
    <source>
        <dbReference type="Proteomes" id="UP000189935"/>
    </source>
</evidence>
<dbReference type="RefSeq" id="WP_172841945.1">
    <property type="nucleotide sequence ID" value="NZ_LT670844.1"/>
</dbReference>
<sequence>MFRQRLHAIVTKWQRLIEIARNPYRPERHYMRGPGPKWRAKHKTQSGVL</sequence>
<evidence type="ECO:0000256" key="1">
    <source>
        <dbReference type="SAM" id="MobiDB-lite"/>
    </source>
</evidence>
<accession>A0A1M6ICU2</accession>
<proteinExistence type="predicted"/>
<gene>
    <name evidence="2" type="ORF">SAMN05444159_0307</name>
</gene>
<feature type="region of interest" description="Disordered" evidence="1">
    <location>
        <begin position="28"/>
        <end position="49"/>
    </location>
</feature>
<name>A0A1M6ICU2_9BRAD</name>
<protein>
    <submittedName>
        <fullName evidence="2">Uncharacterized protein</fullName>
    </submittedName>
</protein>
<organism evidence="2 3">
    <name type="scientific">Bradyrhizobium lablabi</name>
    <dbReference type="NCBI Taxonomy" id="722472"/>
    <lineage>
        <taxon>Bacteria</taxon>
        <taxon>Pseudomonadati</taxon>
        <taxon>Pseudomonadota</taxon>
        <taxon>Alphaproteobacteria</taxon>
        <taxon>Hyphomicrobiales</taxon>
        <taxon>Nitrobacteraceae</taxon>
        <taxon>Bradyrhizobium</taxon>
    </lineage>
</organism>
<feature type="compositionally biased region" description="Basic residues" evidence="1">
    <location>
        <begin position="38"/>
        <end position="49"/>
    </location>
</feature>
<reference evidence="2 3" key="1">
    <citation type="submission" date="2016-11" db="EMBL/GenBank/DDBJ databases">
        <authorList>
            <person name="Jaros S."/>
            <person name="Januszkiewicz K."/>
            <person name="Wedrychowicz H."/>
        </authorList>
    </citation>
    <scope>NUCLEOTIDE SEQUENCE [LARGE SCALE GENOMIC DNA]</scope>
    <source>
        <strain evidence="2 3">GAS499</strain>
    </source>
</reference>
<evidence type="ECO:0000313" key="2">
    <source>
        <dbReference type="EMBL" id="SHJ32254.1"/>
    </source>
</evidence>
<dbReference type="Proteomes" id="UP000189935">
    <property type="component" value="Chromosome I"/>
</dbReference>
<dbReference type="AlphaFoldDB" id="A0A1M6ICU2"/>
<dbReference type="EMBL" id="LT670844">
    <property type="protein sequence ID" value="SHJ32254.1"/>
    <property type="molecule type" value="Genomic_DNA"/>
</dbReference>